<evidence type="ECO:0008006" key="3">
    <source>
        <dbReference type="Google" id="ProtNLM"/>
    </source>
</evidence>
<reference evidence="1 2" key="1">
    <citation type="submission" date="2018-03" db="EMBL/GenBank/DDBJ databases">
        <title>Genomic Encyclopedia of Archaeal and Bacterial Type Strains, Phase II (KMG-II): from individual species to whole genera.</title>
        <authorList>
            <person name="Goeker M."/>
        </authorList>
    </citation>
    <scope>NUCLEOTIDE SEQUENCE [LARGE SCALE GENOMIC DNA]</scope>
    <source>
        <strain evidence="1 2">DSM 28229</strain>
    </source>
</reference>
<dbReference type="RefSeq" id="WP_109615546.1">
    <property type="nucleotide sequence ID" value="NZ_QGDO01000001.1"/>
</dbReference>
<dbReference type="OrthoDB" id="928069at2"/>
<dbReference type="Proteomes" id="UP000245535">
    <property type="component" value="Unassembled WGS sequence"/>
</dbReference>
<protein>
    <recommendedName>
        <fullName evidence="3">Acetyltransferase (GNAT) family protein</fullName>
    </recommendedName>
</protein>
<evidence type="ECO:0000313" key="2">
    <source>
        <dbReference type="Proteomes" id="UP000245535"/>
    </source>
</evidence>
<dbReference type="Gene3D" id="3.40.630.30">
    <property type="match status" value="1"/>
</dbReference>
<name>A0A315ZFU1_SEDFL</name>
<accession>A0A315ZFU1</accession>
<organism evidence="1 2">
    <name type="scientific">Sediminitomix flava</name>
    <dbReference type="NCBI Taxonomy" id="379075"/>
    <lineage>
        <taxon>Bacteria</taxon>
        <taxon>Pseudomonadati</taxon>
        <taxon>Bacteroidota</taxon>
        <taxon>Cytophagia</taxon>
        <taxon>Cytophagales</taxon>
        <taxon>Flammeovirgaceae</taxon>
        <taxon>Sediminitomix</taxon>
    </lineage>
</organism>
<sequence length="362" mass="41603">MNKEVLFERGGMSLVRTEEPEQDIVDLVSSTLFGTPGSIQYKHLDTPDYIHQVANPYFLALRRNGNLMGTITICERPILHAPSPTSAYHVRYFSFNEKFRRKGRESQKRQKSNVLLDMIFNKLEHDSFPEEGNAVFYAYVEMENVRSAEMCERFGFQPVGEFTTSIFSRFYPKRDKNVDVLAKEDEAQMTGLLQDYYKDYGFYTLENTFRNNQYFVLKEKGEIIAGIQVTPAHWVMEEMNGLTGKFILNFGAKLPFLSKLFNPEKYSFLASDSIYCKKGYEDRFSTLLESVCAITGYHSINMWADITSSLHDLIDTIPSKGLLDKFAGNNKATVIVKNSEVGEDVYKEIERRPTYISGFDLA</sequence>
<dbReference type="SUPFAM" id="SSF55729">
    <property type="entry name" value="Acyl-CoA N-acyltransferases (Nat)"/>
    <property type="match status" value="1"/>
</dbReference>
<proteinExistence type="predicted"/>
<gene>
    <name evidence="1" type="ORF">BC781_101373</name>
</gene>
<evidence type="ECO:0000313" key="1">
    <source>
        <dbReference type="EMBL" id="PWJ44023.1"/>
    </source>
</evidence>
<comment type="caution">
    <text evidence="1">The sequence shown here is derived from an EMBL/GenBank/DDBJ whole genome shotgun (WGS) entry which is preliminary data.</text>
</comment>
<dbReference type="AlphaFoldDB" id="A0A315ZFU1"/>
<dbReference type="InterPro" id="IPR016181">
    <property type="entry name" value="Acyl_CoA_acyltransferase"/>
</dbReference>
<keyword evidence="2" id="KW-1185">Reference proteome</keyword>
<dbReference type="EMBL" id="QGDO01000001">
    <property type="protein sequence ID" value="PWJ44023.1"/>
    <property type="molecule type" value="Genomic_DNA"/>
</dbReference>